<dbReference type="GO" id="GO:0046872">
    <property type="term" value="F:metal ion binding"/>
    <property type="evidence" value="ECO:0007669"/>
    <property type="project" value="UniProtKB-UniRule"/>
</dbReference>
<dbReference type="SUPFAM" id="SSF53706">
    <property type="entry name" value="Formate dehydrogenase/DMSO reductase, domains 1-3"/>
    <property type="match status" value="1"/>
</dbReference>
<dbReference type="Gene3D" id="2.40.40.20">
    <property type="match status" value="1"/>
</dbReference>
<keyword evidence="9 14" id="KW-0411">Iron-sulfur</keyword>
<dbReference type="FunFam" id="2.20.25.90:FF:000003">
    <property type="entry name" value="NADH-quinone oxidoreductase"/>
    <property type="match status" value="1"/>
</dbReference>
<dbReference type="PROSITE" id="PS00642">
    <property type="entry name" value="COMPLEX1_75K_2"/>
    <property type="match status" value="1"/>
</dbReference>
<feature type="domain" description="4Fe-4S Mo/W bis-MGD-type" evidence="16">
    <location>
        <begin position="221"/>
        <end position="277"/>
    </location>
</feature>
<evidence type="ECO:0000256" key="9">
    <source>
        <dbReference type="ARBA" id="ARBA00023014"/>
    </source>
</evidence>
<dbReference type="InterPro" id="IPR050123">
    <property type="entry name" value="Prok_molybdopt-oxidoreductase"/>
</dbReference>
<name>A0A2A5BBZ2_9GAMM</name>
<evidence type="ECO:0000256" key="4">
    <source>
        <dbReference type="ARBA" id="ARBA00022714"/>
    </source>
</evidence>
<dbReference type="Gene3D" id="3.40.50.740">
    <property type="match status" value="1"/>
</dbReference>
<dbReference type="NCBIfam" id="TIGR01973">
    <property type="entry name" value="NuoG"/>
    <property type="match status" value="1"/>
</dbReference>
<dbReference type="Proteomes" id="UP000218327">
    <property type="component" value="Unassembled WGS sequence"/>
</dbReference>
<evidence type="ECO:0000256" key="6">
    <source>
        <dbReference type="ARBA" id="ARBA00022723"/>
    </source>
</evidence>
<protein>
    <recommendedName>
        <fullName evidence="14">NADH-quinone oxidoreductase</fullName>
        <ecNumber evidence="14">7.1.1.-</ecNumber>
    </recommendedName>
</protein>
<keyword evidence="18" id="KW-0560">Oxidoreductase</keyword>
<dbReference type="PROSITE" id="PS51085">
    <property type="entry name" value="2FE2S_FER_2"/>
    <property type="match status" value="1"/>
</dbReference>
<evidence type="ECO:0000256" key="10">
    <source>
        <dbReference type="ARBA" id="ARBA00023027"/>
    </source>
</evidence>
<comment type="catalytic activity">
    <reaction evidence="13 14">
        <text>a quinone + NADH + 5 H(+)(in) = a quinol + NAD(+) + 4 H(+)(out)</text>
        <dbReference type="Rhea" id="RHEA:57888"/>
        <dbReference type="ChEBI" id="CHEBI:15378"/>
        <dbReference type="ChEBI" id="CHEBI:24646"/>
        <dbReference type="ChEBI" id="CHEBI:57540"/>
        <dbReference type="ChEBI" id="CHEBI:57945"/>
        <dbReference type="ChEBI" id="CHEBI:132124"/>
    </reaction>
</comment>
<dbReference type="GO" id="GO:0048038">
    <property type="term" value="F:quinone binding"/>
    <property type="evidence" value="ECO:0007669"/>
    <property type="project" value="UniProtKB-UniRule"/>
</dbReference>
<dbReference type="Gene3D" id="3.30.200.210">
    <property type="match status" value="1"/>
</dbReference>
<evidence type="ECO:0000256" key="1">
    <source>
        <dbReference type="ARBA" id="ARBA00001966"/>
    </source>
</evidence>
<sequence>MAKIVIDGVTYDVNPDNNLLQECLSQGLDLPYFCWHPCMGSVGACRQCAVKQYRDADDKEGMLVMACMTPASEGSIISIEDEQAKSLRASVIESLMISHPHDCPVCEEGGECHLQDMTLMSGHNYRRYDKKKVTHNNQYLGPFINHEMNRCITCYRCVRYYDDYAGGTDLSAQASHHHVYFGRHEEGVLESEFSGNLVEVCPTGVFTDKAFSEHYTRKWDLQTAPSICTGCSVGCNITPGERYGTLRRVVNRYNSEVNGYFLCDRGRFGFEYVNNTDRLRDAVKQGGGSSEKLSTEQVATVIDEFKSASTIGFGSPRASNESNFALRCLVGEENFYAGYSDSEHEATQLIVQLAKDKAFNSPSIREIEKADAILILGEDVTNVAPRIALALRQSVRNKARELASASRIPQWQDAAVRELAQHERSPLSILSTYVSRLDDVASDKVIDTLPNLASMAFALANAISDKSPNSTSPADEYKGVIAKIAEQLQKAKRPLIIAGSTSGNLDLIKAAANIARGLNQQRSEPIDLCLLVPEVNSIGMGLLVNADNSLQAGLARLDGGSATRAIVLENDLFRRAPKTVVDNALTKAEKVLVLDQFSTATSDKADYLFPATAFSEHEATYINYEGRAQLSFQVHQCATGAMPSWRWFGEATDIESLINRCTNEAQGFDKLARLLPDKGSFIAGMKIPRQSHRYSGRTAMRANLSVHEPKQPQDDESVMSFSMEGISSQKDASLMASAWAPRWNSNQSISKFQDEVNGELKQAHPGSLLIERDIETSSYFEPSSNAESSENGLHVSLAYQIFGSDELSARSSSIQQRMTDPYIGLSPDDAEAKGFKHGDSVSLGATDSTAIVCIRTSIKPGSVVIYCGNSEINAAELPSQIEISLNEQAEVLRGIKGLIVSDLLEEEY</sequence>
<dbReference type="InterPro" id="IPR010228">
    <property type="entry name" value="NADH_UbQ_OxRdtase_Gsu"/>
</dbReference>
<dbReference type="GO" id="GO:0016020">
    <property type="term" value="C:membrane"/>
    <property type="evidence" value="ECO:0007669"/>
    <property type="project" value="InterPro"/>
</dbReference>
<feature type="domain" description="2Fe-2S ferredoxin-type" evidence="15">
    <location>
        <begin position="1"/>
        <end position="83"/>
    </location>
</feature>
<dbReference type="InterPro" id="IPR006656">
    <property type="entry name" value="Mopterin_OxRdtase"/>
</dbReference>
<comment type="cofactor">
    <cofactor evidence="14">
        <name>[2Fe-2S] cluster</name>
        <dbReference type="ChEBI" id="CHEBI:190135"/>
    </cofactor>
    <text evidence="14">Binds 1 [2Fe-2S] cluster per subunit.</text>
</comment>
<organism evidence="18 19">
    <name type="scientific">SAR86 cluster bacterium</name>
    <dbReference type="NCBI Taxonomy" id="2030880"/>
    <lineage>
        <taxon>Bacteria</taxon>
        <taxon>Pseudomonadati</taxon>
        <taxon>Pseudomonadota</taxon>
        <taxon>Gammaproteobacteria</taxon>
        <taxon>SAR86 cluster</taxon>
    </lineage>
</organism>
<feature type="domain" description="4Fe-4S His(Cys)3-ligated-type" evidence="17">
    <location>
        <begin position="83"/>
        <end position="122"/>
    </location>
</feature>
<dbReference type="PROSITE" id="PS51839">
    <property type="entry name" value="4FE4S_HC3"/>
    <property type="match status" value="1"/>
</dbReference>
<evidence type="ECO:0000256" key="2">
    <source>
        <dbReference type="ARBA" id="ARBA00005404"/>
    </source>
</evidence>
<evidence type="ECO:0000259" key="15">
    <source>
        <dbReference type="PROSITE" id="PS51085"/>
    </source>
</evidence>
<evidence type="ECO:0000256" key="8">
    <source>
        <dbReference type="ARBA" id="ARBA00023004"/>
    </source>
</evidence>
<dbReference type="InterPro" id="IPR036010">
    <property type="entry name" value="2Fe-2S_ferredoxin-like_sf"/>
</dbReference>
<dbReference type="GO" id="GO:0008137">
    <property type="term" value="F:NADH dehydrogenase (ubiquinone) activity"/>
    <property type="evidence" value="ECO:0007669"/>
    <property type="project" value="UniProtKB-UniRule"/>
</dbReference>
<keyword evidence="3 14" id="KW-0004">4Fe-4S</keyword>
<dbReference type="InterPro" id="IPR001041">
    <property type="entry name" value="2Fe-2S_ferredoxin-type"/>
</dbReference>
<dbReference type="SUPFAM" id="SSF50692">
    <property type="entry name" value="ADC-like"/>
    <property type="match status" value="1"/>
</dbReference>
<keyword evidence="10 14" id="KW-0520">NAD</keyword>
<evidence type="ECO:0000313" key="19">
    <source>
        <dbReference type="Proteomes" id="UP000218327"/>
    </source>
</evidence>
<keyword evidence="11" id="KW-0830">Ubiquinone</keyword>
<keyword evidence="6 14" id="KW-0479">Metal-binding</keyword>
<dbReference type="Gene3D" id="3.10.20.740">
    <property type="match status" value="1"/>
</dbReference>
<comment type="cofactor">
    <cofactor evidence="1 14">
        <name>[4Fe-4S] cluster</name>
        <dbReference type="ChEBI" id="CHEBI:49883"/>
    </cofactor>
</comment>
<dbReference type="Pfam" id="PF04879">
    <property type="entry name" value="Molybdop_Fe4S4"/>
    <property type="match status" value="1"/>
</dbReference>
<dbReference type="SMART" id="SM00929">
    <property type="entry name" value="NADH-G_4Fe-4S_3"/>
    <property type="match status" value="1"/>
</dbReference>
<dbReference type="SUPFAM" id="SSF54862">
    <property type="entry name" value="4Fe-4S ferredoxins"/>
    <property type="match status" value="1"/>
</dbReference>
<dbReference type="InterPro" id="IPR019574">
    <property type="entry name" value="NADH_UbQ_OxRdtase_Gsu_4Fe4S-bd"/>
</dbReference>
<evidence type="ECO:0000259" key="16">
    <source>
        <dbReference type="PROSITE" id="PS51669"/>
    </source>
</evidence>
<dbReference type="GO" id="GO:0003954">
    <property type="term" value="F:NADH dehydrogenase activity"/>
    <property type="evidence" value="ECO:0007669"/>
    <property type="project" value="TreeGrafter"/>
</dbReference>
<evidence type="ECO:0000256" key="11">
    <source>
        <dbReference type="ARBA" id="ARBA00023075"/>
    </source>
</evidence>
<dbReference type="InterPro" id="IPR054351">
    <property type="entry name" value="NADH_UbQ_OxRdtase_ferredoxin"/>
</dbReference>
<dbReference type="InterPro" id="IPR006963">
    <property type="entry name" value="Mopterin_OxRdtase_4Fe-4S_dom"/>
</dbReference>
<evidence type="ECO:0000313" key="18">
    <source>
        <dbReference type="EMBL" id="PCJ28678.1"/>
    </source>
</evidence>
<comment type="function">
    <text evidence="14">NDH-1 shuttles electrons from NADH, via FMN and iron-sulfur (Fe-S) centers, to quinones in the respiratory chain. Couples the redox reaction to proton translocation (for every two electrons transferred, four hydrogen ions are translocated across the cytoplasmic membrane), and thus conserves the redox energy in a proton gradient.</text>
</comment>
<dbReference type="PROSITE" id="PS00643">
    <property type="entry name" value="COMPLEX1_75K_3"/>
    <property type="match status" value="1"/>
</dbReference>
<gene>
    <name evidence="18" type="ORF">COA96_00405</name>
</gene>
<dbReference type="GO" id="GO:0051539">
    <property type="term" value="F:4 iron, 4 sulfur cluster binding"/>
    <property type="evidence" value="ECO:0007669"/>
    <property type="project" value="UniProtKB-KW"/>
</dbReference>
<keyword evidence="5 14" id="KW-0874">Quinone</keyword>
<evidence type="ECO:0000256" key="12">
    <source>
        <dbReference type="ARBA" id="ARBA00026021"/>
    </source>
</evidence>
<keyword evidence="4 14" id="KW-0001">2Fe-2S</keyword>
<proteinExistence type="inferred from homology"/>
<dbReference type="CDD" id="cd00207">
    <property type="entry name" value="fer2"/>
    <property type="match status" value="1"/>
</dbReference>
<dbReference type="EMBL" id="NVVJ01000001">
    <property type="protein sequence ID" value="PCJ28678.1"/>
    <property type="molecule type" value="Genomic_DNA"/>
</dbReference>
<dbReference type="Pfam" id="PF00384">
    <property type="entry name" value="Molybdopterin"/>
    <property type="match status" value="1"/>
</dbReference>
<keyword evidence="8 14" id="KW-0408">Iron</keyword>
<dbReference type="GO" id="GO:0051537">
    <property type="term" value="F:2 iron, 2 sulfur cluster binding"/>
    <property type="evidence" value="ECO:0007669"/>
    <property type="project" value="UniProtKB-UniRule"/>
</dbReference>
<dbReference type="FunFam" id="3.10.20.740:FF:000002">
    <property type="entry name" value="NADH-quinone oxidoreductase"/>
    <property type="match status" value="1"/>
</dbReference>
<dbReference type="CDD" id="cd02771">
    <property type="entry name" value="MopB_NDH-1_NuoG2-N7"/>
    <property type="match status" value="1"/>
</dbReference>
<comment type="similarity">
    <text evidence="2 14">Belongs to the complex I 75 kDa subunit family.</text>
</comment>
<evidence type="ECO:0000256" key="13">
    <source>
        <dbReference type="ARBA" id="ARBA00047712"/>
    </source>
</evidence>
<evidence type="ECO:0000256" key="7">
    <source>
        <dbReference type="ARBA" id="ARBA00022967"/>
    </source>
</evidence>
<dbReference type="Pfam" id="PF22117">
    <property type="entry name" value="Fer4_Nqo3"/>
    <property type="match status" value="1"/>
</dbReference>
<dbReference type="Pfam" id="PF13510">
    <property type="entry name" value="Fer2_4"/>
    <property type="match status" value="1"/>
</dbReference>
<comment type="caution">
    <text evidence="18">The sequence shown here is derived from an EMBL/GenBank/DDBJ whole genome shotgun (WGS) entry which is preliminary data.</text>
</comment>
<dbReference type="EC" id="7.1.1.-" evidence="14"/>
<dbReference type="Pfam" id="PF10588">
    <property type="entry name" value="NADH-G_4Fe-4S_3"/>
    <property type="match status" value="1"/>
</dbReference>
<dbReference type="SUPFAM" id="SSF54292">
    <property type="entry name" value="2Fe-2S ferredoxin-like"/>
    <property type="match status" value="1"/>
</dbReference>
<dbReference type="PANTHER" id="PTHR43105">
    <property type="entry name" value="RESPIRATORY NITRATE REDUCTASE"/>
    <property type="match status" value="1"/>
</dbReference>
<reference evidence="19" key="1">
    <citation type="submission" date="2017-08" db="EMBL/GenBank/DDBJ databases">
        <title>A dynamic microbial community with high functional redundancy inhabits the cold, oxic subseafloor aquifer.</title>
        <authorList>
            <person name="Tully B.J."/>
            <person name="Wheat C.G."/>
            <person name="Glazer B.T."/>
            <person name="Huber J.A."/>
        </authorList>
    </citation>
    <scope>NUCLEOTIDE SEQUENCE [LARGE SCALE GENOMIC DNA]</scope>
</reference>
<dbReference type="PROSITE" id="PS51669">
    <property type="entry name" value="4FE4S_MOW_BIS_MGD"/>
    <property type="match status" value="1"/>
</dbReference>
<dbReference type="SMART" id="SM00926">
    <property type="entry name" value="Molybdop_Fe4S4"/>
    <property type="match status" value="1"/>
</dbReference>
<keyword evidence="7 14" id="KW-1278">Translocase</keyword>
<dbReference type="AlphaFoldDB" id="A0A2A5BBZ2"/>
<evidence type="ECO:0000256" key="3">
    <source>
        <dbReference type="ARBA" id="ARBA00022485"/>
    </source>
</evidence>
<evidence type="ECO:0000259" key="17">
    <source>
        <dbReference type="PROSITE" id="PS51839"/>
    </source>
</evidence>
<dbReference type="PANTHER" id="PTHR43105:SF10">
    <property type="entry name" value="NADH-QUINONE OXIDOREDUCTASE SUBUNIT G"/>
    <property type="match status" value="1"/>
</dbReference>
<dbReference type="GO" id="GO:0042773">
    <property type="term" value="P:ATP synthesis coupled electron transport"/>
    <property type="evidence" value="ECO:0007669"/>
    <property type="project" value="InterPro"/>
</dbReference>
<evidence type="ECO:0000256" key="14">
    <source>
        <dbReference type="RuleBase" id="RU003525"/>
    </source>
</evidence>
<dbReference type="InterPro" id="IPR000283">
    <property type="entry name" value="NADH_UbQ_OxRdtase_75kDa_su_CS"/>
</dbReference>
<dbReference type="PROSITE" id="PS00641">
    <property type="entry name" value="COMPLEX1_75K_1"/>
    <property type="match status" value="1"/>
</dbReference>
<comment type="subunit">
    <text evidence="12">Composed of 13 different subunits. Subunits NuoCD, E, F, and G constitute the peripheral sector of the complex.</text>
</comment>
<dbReference type="InterPro" id="IPR009010">
    <property type="entry name" value="Asp_de-COase-like_dom_sf"/>
</dbReference>
<accession>A0A2A5BBZ2</accession>
<evidence type="ECO:0000256" key="5">
    <source>
        <dbReference type="ARBA" id="ARBA00022719"/>
    </source>
</evidence>